<comment type="caution">
    <text evidence="3">The sequence shown here is derived from an EMBL/GenBank/DDBJ whole genome shotgun (WGS) entry which is preliminary data.</text>
</comment>
<accession>S3ZK30</accession>
<feature type="transmembrane region" description="Helical" evidence="1">
    <location>
        <begin position="26"/>
        <end position="46"/>
    </location>
</feature>
<dbReference type="Pfam" id="PF14219">
    <property type="entry name" value="DUF4328"/>
    <property type="match status" value="1"/>
</dbReference>
<evidence type="ECO:0000256" key="1">
    <source>
        <dbReference type="SAM" id="Phobius"/>
    </source>
</evidence>
<evidence type="ECO:0000259" key="2">
    <source>
        <dbReference type="Pfam" id="PF14219"/>
    </source>
</evidence>
<protein>
    <recommendedName>
        <fullName evidence="2">DUF4328 domain-containing protein</fullName>
    </recommendedName>
</protein>
<name>S3ZK30_9ACTN</name>
<feature type="domain" description="DUF4328" evidence="2">
    <location>
        <begin position="70"/>
        <end position="232"/>
    </location>
</feature>
<evidence type="ECO:0000313" key="3">
    <source>
        <dbReference type="EMBL" id="EPH43558.1"/>
    </source>
</evidence>
<keyword evidence="1" id="KW-0812">Transmembrane</keyword>
<reference evidence="3 4" key="1">
    <citation type="submission" date="2013-02" db="EMBL/GenBank/DDBJ databases">
        <title>Draft Genome Sequence of Streptomyces aurantiacus, Which Produces Setomimycin.</title>
        <authorList>
            <person name="Gruening B.A."/>
            <person name="Praeg A."/>
            <person name="Erxleben A."/>
            <person name="Guenther S."/>
            <person name="Mueller M."/>
        </authorList>
    </citation>
    <scope>NUCLEOTIDE SEQUENCE [LARGE SCALE GENOMIC DNA]</scope>
    <source>
        <strain evidence="3 4">JA 4570</strain>
    </source>
</reference>
<dbReference type="AlphaFoldDB" id="S3ZK30"/>
<gene>
    <name evidence="3" type="ORF">STRAU_3382</name>
</gene>
<sequence length="248" mass="27269">MAAAQATPSPGAPGGRPARLRSPVGLGWAVVVLLGLVILADLYALWAGTVQRGVMDDIIAGEYGAGIQRDLERADSLYDYSGIAQISALVATCAVFLVWFHRVRVNAEVFEPHIHHKTRGWTIGAWFVPVVNFWFPRRIALDIWDASSDRSVALDRTLTLDPTASRAPHPLLNAWWTVWVANLLIARVTYQVYVGAEEAEEIKSALTGVMFSDVLDIAAAVLAIVFVLRLTRMQDLKARSEDRLPVRG</sequence>
<feature type="transmembrane region" description="Helical" evidence="1">
    <location>
        <begin position="174"/>
        <end position="193"/>
    </location>
</feature>
<organism evidence="3 4">
    <name type="scientific">Streptomyces aurantiacus JA 4570</name>
    <dbReference type="NCBI Taxonomy" id="1286094"/>
    <lineage>
        <taxon>Bacteria</taxon>
        <taxon>Bacillati</taxon>
        <taxon>Actinomycetota</taxon>
        <taxon>Actinomycetes</taxon>
        <taxon>Kitasatosporales</taxon>
        <taxon>Streptomycetaceae</taxon>
        <taxon>Streptomyces</taxon>
        <taxon>Streptomyces aurantiacus group</taxon>
    </lineage>
</organism>
<keyword evidence="1" id="KW-0472">Membrane</keyword>
<evidence type="ECO:0000313" key="4">
    <source>
        <dbReference type="Proteomes" id="UP000014629"/>
    </source>
</evidence>
<dbReference type="EMBL" id="AOPZ01000151">
    <property type="protein sequence ID" value="EPH43558.1"/>
    <property type="molecule type" value="Genomic_DNA"/>
</dbReference>
<keyword evidence="1" id="KW-1133">Transmembrane helix</keyword>
<dbReference type="InterPro" id="IPR025565">
    <property type="entry name" value="DUF4328"/>
</dbReference>
<dbReference type="Proteomes" id="UP000014629">
    <property type="component" value="Unassembled WGS sequence"/>
</dbReference>
<feature type="transmembrane region" description="Helical" evidence="1">
    <location>
        <begin position="80"/>
        <end position="100"/>
    </location>
</feature>
<feature type="transmembrane region" description="Helical" evidence="1">
    <location>
        <begin position="205"/>
        <end position="230"/>
    </location>
</feature>
<dbReference type="PATRIC" id="fig|1286094.4.peg.3347"/>
<keyword evidence="4" id="KW-1185">Reference proteome</keyword>
<proteinExistence type="predicted"/>